<feature type="compositionally biased region" description="Polar residues" evidence="3">
    <location>
        <begin position="636"/>
        <end position="651"/>
    </location>
</feature>
<dbReference type="InterPro" id="IPR010920">
    <property type="entry name" value="LSM_dom_sf"/>
</dbReference>
<evidence type="ECO:0000313" key="9">
    <source>
        <dbReference type="Proteomes" id="UP001327560"/>
    </source>
</evidence>
<feature type="compositionally biased region" description="Basic and acidic residues" evidence="3">
    <location>
        <begin position="529"/>
        <end position="539"/>
    </location>
</feature>
<keyword evidence="4" id="KW-1133">Transmembrane helix</keyword>
<dbReference type="InterPro" id="IPR045042">
    <property type="entry name" value="YnaI-like"/>
</dbReference>
<feature type="compositionally biased region" description="Polar residues" evidence="3">
    <location>
        <begin position="502"/>
        <end position="527"/>
    </location>
</feature>
<dbReference type="Proteomes" id="UP001327560">
    <property type="component" value="Chromosome 1"/>
</dbReference>
<dbReference type="GO" id="GO:0016020">
    <property type="term" value="C:membrane"/>
    <property type="evidence" value="ECO:0007669"/>
    <property type="project" value="UniProtKB-SubCell"/>
</dbReference>
<keyword evidence="9" id="KW-1185">Reference proteome</keyword>
<gene>
    <name evidence="8" type="ORF">Cni_G04152</name>
</gene>
<feature type="domain" description="Mechanosensitive ion channel MscS" evidence="5">
    <location>
        <begin position="280"/>
        <end position="350"/>
    </location>
</feature>
<evidence type="ECO:0000256" key="2">
    <source>
        <dbReference type="ARBA" id="ARBA00008017"/>
    </source>
</evidence>
<comment type="similarity">
    <text evidence="2">Belongs to the MscS (TC 1.A.23) family.</text>
</comment>
<dbReference type="AlphaFoldDB" id="A0AAQ3Q200"/>
<dbReference type="InterPro" id="IPR006685">
    <property type="entry name" value="MscS_channel_2nd"/>
</dbReference>
<feature type="transmembrane region" description="Helical" evidence="4">
    <location>
        <begin position="238"/>
        <end position="256"/>
    </location>
</feature>
<dbReference type="SUPFAM" id="SSF50182">
    <property type="entry name" value="Sm-like ribonucleoproteins"/>
    <property type="match status" value="1"/>
</dbReference>
<dbReference type="EMBL" id="CP136890">
    <property type="protein sequence ID" value="WOK95445.1"/>
    <property type="molecule type" value="Genomic_DNA"/>
</dbReference>
<evidence type="ECO:0000256" key="3">
    <source>
        <dbReference type="SAM" id="MobiDB-lite"/>
    </source>
</evidence>
<keyword evidence="4" id="KW-0472">Membrane</keyword>
<evidence type="ECO:0000259" key="6">
    <source>
        <dbReference type="Pfam" id="PF24956"/>
    </source>
</evidence>
<evidence type="ECO:0000259" key="5">
    <source>
        <dbReference type="Pfam" id="PF00924"/>
    </source>
</evidence>
<evidence type="ECO:0000259" key="7">
    <source>
        <dbReference type="Pfam" id="PF25237"/>
    </source>
</evidence>
<dbReference type="Gene3D" id="1.10.287.1260">
    <property type="match status" value="1"/>
</dbReference>
<dbReference type="PANTHER" id="PTHR43634">
    <property type="entry name" value="OW CONDUCTANCE MECHANOSENSITIVE CHANNEL"/>
    <property type="match status" value="1"/>
</dbReference>
<dbReference type="Pfam" id="PF25237">
    <property type="entry name" value="MSL2_3"/>
    <property type="match status" value="1"/>
</dbReference>
<name>A0AAQ3Q200_9LILI</name>
<proteinExistence type="inferred from homology"/>
<dbReference type="InterPro" id="IPR057483">
    <property type="entry name" value="MSL2/3_TM_dom"/>
</dbReference>
<evidence type="ECO:0000313" key="8">
    <source>
        <dbReference type="EMBL" id="WOK95445.1"/>
    </source>
</evidence>
<dbReference type="GO" id="GO:0055085">
    <property type="term" value="P:transmembrane transport"/>
    <property type="evidence" value="ECO:0007669"/>
    <property type="project" value="InterPro"/>
</dbReference>
<accession>A0AAQ3Q200</accession>
<sequence>MTVGSSLHYFHELGVVQSFGQSYQLKSFKLKKWHKMKRSRLSSYSLRQDAWSLHISDSIYKSRVCIPNRCNILKCRSSTLPNSGHVVPLVRNTTLALSRSCNVLLGSPHSLQLISAVGIIAFAVWGLGPLMRYLRSQFRNDNNWKKSKTYYISTSYIQPLLIWTGTMCICRFLDPIVLPSEVSQQVKLRFLSFVKSLSTVLAVAYCLSSFIQQSQKFFIETSGADDTRKMSFQFAGKAVYTTVWVAAVSLFMELLGFPTQKWITAGGLGTVLLTLAGREIFTNFLSSIMIHATRPFVVNQWIQTRIEGYEVSGSVEHVGWWSPTIIRGEDREAVHIPNHKFTVSIVRNLSQKTHWRIKTHLAISHLDVNKISNIVADMRKILAKNPQIEQQRLHRRVFLDNIDPENQALLILISCFVKTSHFEEYLCVKEAVMLDLLRVISHHRARLATPIRTVQKIYGDPDTENIPYAESVFRRSAVSPRPFLLIDSQSNADDRAKLRPTSRANQDQTSKNSASSEPKPTTSSGGTISDKRQQKKADPGDASSKINKAETAAPASNSPSPPQPENPDTVGSTPKFGSQKSSISAAGTEQVDSKNEGEMVQTIKPQAAKSSFGDNIILGLALEGSKRTLPIEEGTGRSSTSLDANEPSTSPKESKGPVPSVDRKDQDS</sequence>
<feature type="compositionally biased region" description="Polar residues" evidence="3">
    <location>
        <begin position="569"/>
        <end position="587"/>
    </location>
</feature>
<keyword evidence="4" id="KW-0812">Transmembrane</keyword>
<dbReference type="PANTHER" id="PTHR43634:SF2">
    <property type="entry name" value="LOW CONDUCTANCE MECHANOSENSITIVE CHANNEL YNAI"/>
    <property type="match status" value="1"/>
</dbReference>
<feature type="domain" description="Mechanosensitive ion channel protein 2/3 C-terminal" evidence="6">
    <location>
        <begin position="355"/>
        <end position="441"/>
    </location>
</feature>
<reference evidence="8 9" key="1">
    <citation type="submission" date="2023-10" db="EMBL/GenBank/DDBJ databases">
        <title>Chromosome-scale genome assembly provides insights into flower coloration mechanisms of Canna indica.</title>
        <authorList>
            <person name="Li C."/>
        </authorList>
    </citation>
    <scope>NUCLEOTIDE SEQUENCE [LARGE SCALE GENOMIC DNA]</scope>
    <source>
        <tissue evidence="8">Flower</tissue>
    </source>
</reference>
<feature type="transmembrane region" description="Helical" evidence="4">
    <location>
        <begin position="113"/>
        <end position="134"/>
    </location>
</feature>
<protein>
    <submittedName>
        <fullName evidence="8">Mechanosensitive ion channel protein 3, chloroplastic-like</fullName>
    </submittedName>
</protein>
<evidence type="ECO:0000256" key="1">
    <source>
        <dbReference type="ARBA" id="ARBA00004141"/>
    </source>
</evidence>
<dbReference type="Pfam" id="PF00924">
    <property type="entry name" value="MS_channel_2nd"/>
    <property type="match status" value="1"/>
</dbReference>
<feature type="domain" description="Mechanosensitive channel protein 2/3 transmembrane" evidence="7">
    <location>
        <begin position="149"/>
        <end position="278"/>
    </location>
</feature>
<dbReference type="InterPro" id="IPR056876">
    <property type="entry name" value="Msl2-3_C"/>
</dbReference>
<dbReference type="Pfam" id="PF24956">
    <property type="entry name" value="Msl2-3_C"/>
    <property type="match status" value="1"/>
</dbReference>
<feature type="transmembrane region" description="Helical" evidence="4">
    <location>
        <begin position="190"/>
        <end position="211"/>
    </location>
</feature>
<evidence type="ECO:0000256" key="4">
    <source>
        <dbReference type="SAM" id="Phobius"/>
    </source>
</evidence>
<comment type="subcellular location">
    <subcellularLocation>
        <location evidence="1">Membrane</location>
        <topology evidence="1">Multi-pass membrane protein</topology>
    </subcellularLocation>
</comment>
<feature type="transmembrane region" description="Helical" evidence="4">
    <location>
        <begin position="155"/>
        <end position="178"/>
    </location>
</feature>
<feature type="region of interest" description="Disordered" evidence="3">
    <location>
        <begin position="484"/>
        <end position="668"/>
    </location>
</feature>
<organism evidence="8 9">
    <name type="scientific">Canna indica</name>
    <name type="common">Indian-shot</name>
    <dbReference type="NCBI Taxonomy" id="4628"/>
    <lineage>
        <taxon>Eukaryota</taxon>
        <taxon>Viridiplantae</taxon>
        <taxon>Streptophyta</taxon>
        <taxon>Embryophyta</taxon>
        <taxon>Tracheophyta</taxon>
        <taxon>Spermatophyta</taxon>
        <taxon>Magnoliopsida</taxon>
        <taxon>Liliopsida</taxon>
        <taxon>Zingiberales</taxon>
        <taxon>Cannaceae</taxon>
        <taxon>Canna</taxon>
    </lineage>
</organism>